<protein>
    <submittedName>
        <fullName evidence="4">Sensor histidine kinase</fullName>
    </submittedName>
</protein>
<feature type="transmembrane region" description="Helical" evidence="1">
    <location>
        <begin position="40"/>
        <end position="62"/>
    </location>
</feature>
<dbReference type="InterPro" id="IPR010559">
    <property type="entry name" value="Sig_transdc_His_kin_internal"/>
</dbReference>
<keyword evidence="1" id="KW-0812">Transmembrane</keyword>
<proteinExistence type="predicted"/>
<name>F5Z7P8_ALTNA</name>
<feature type="transmembrane region" description="Helical" evidence="1">
    <location>
        <begin position="102"/>
        <end position="120"/>
    </location>
</feature>
<keyword evidence="4" id="KW-0418">Kinase</keyword>
<dbReference type="Pfam" id="PF02518">
    <property type="entry name" value="HATPase_c"/>
    <property type="match status" value="1"/>
</dbReference>
<dbReference type="PANTHER" id="PTHR34220:SF7">
    <property type="entry name" value="SENSOR HISTIDINE KINASE YPDA"/>
    <property type="match status" value="1"/>
</dbReference>
<feature type="domain" description="Signal transduction histidine kinase internal region" evidence="3">
    <location>
        <begin position="185"/>
        <end position="265"/>
    </location>
</feature>
<feature type="transmembrane region" description="Helical" evidence="1">
    <location>
        <begin position="68"/>
        <end position="90"/>
    </location>
</feature>
<dbReference type="Proteomes" id="UP000000683">
    <property type="component" value="Chromosome"/>
</dbReference>
<evidence type="ECO:0000313" key="5">
    <source>
        <dbReference type="Proteomes" id="UP000000683"/>
    </source>
</evidence>
<dbReference type="Gene3D" id="3.30.565.10">
    <property type="entry name" value="Histidine kinase-like ATPase, C-terminal domain"/>
    <property type="match status" value="1"/>
</dbReference>
<evidence type="ECO:0000256" key="1">
    <source>
        <dbReference type="SAM" id="Phobius"/>
    </source>
</evidence>
<dbReference type="InterPro" id="IPR050640">
    <property type="entry name" value="Bact_2-comp_sensor_kinase"/>
</dbReference>
<gene>
    <name evidence="4" type="ordered locus">ambt_07815</name>
</gene>
<evidence type="ECO:0000259" key="2">
    <source>
        <dbReference type="Pfam" id="PF02518"/>
    </source>
</evidence>
<dbReference type="GO" id="GO:0016020">
    <property type="term" value="C:membrane"/>
    <property type="evidence" value="ECO:0007669"/>
    <property type="project" value="InterPro"/>
</dbReference>
<dbReference type="Pfam" id="PF06580">
    <property type="entry name" value="His_kinase"/>
    <property type="match status" value="1"/>
</dbReference>
<dbReference type="GO" id="GO:0000155">
    <property type="term" value="F:phosphorelay sensor kinase activity"/>
    <property type="evidence" value="ECO:0007669"/>
    <property type="project" value="InterPro"/>
</dbReference>
<dbReference type="eggNOG" id="COG2972">
    <property type="taxonomic scope" value="Bacteria"/>
</dbReference>
<organism evidence="4 5">
    <name type="scientific">Alteromonas naphthalenivorans</name>
    <dbReference type="NCBI Taxonomy" id="715451"/>
    <lineage>
        <taxon>Bacteria</taxon>
        <taxon>Pseudomonadati</taxon>
        <taxon>Pseudomonadota</taxon>
        <taxon>Gammaproteobacteria</taxon>
        <taxon>Alteromonadales</taxon>
        <taxon>Alteromonadaceae</taxon>
        <taxon>Alteromonas/Salinimonas group</taxon>
        <taxon>Alteromonas</taxon>
    </lineage>
</organism>
<dbReference type="InterPro" id="IPR003594">
    <property type="entry name" value="HATPase_dom"/>
</dbReference>
<reference evidence="4 5" key="1">
    <citation type="journal article" date="2011" name="J. Bacteriol.">
        <title>Complete genome sequence of the polycyclic aromatic hydrocarbon-degrading bacterium Alteromonas sp. strain SN2.</title>
        <authorList>
            <person name="Jin H.M."/>
            <person name="Jeong H."/>
            <person name="Moon E.J."/>
            <person name="Math R.K."/>
            <person name="Lee K."/>
            <person name="Kim H.J."/>
            <person name="Jeon C.O."/>
            <person name="Oh T.K."/>
            <person name="Kim J.F."/>
        </authorList>
    </citation>
    <scope>NUCLEOTIDE SEQUENCE [LARGE SCALE GENOMIC DNA]</scope>
    <source>
        <strain evidence="5">JCM 17741 / KACC 18427 / KCTC 11700BP / SN2</strain>
    </source>
</reference>
<keyword evidence="5" id="KW-1185">Reference proteome</keyword>
<keyword evidence="1" id="KW-1133">Transmembrane helix</keyword>
<accession>F5Z7P8</accession>
<dbReference type="HOGENOM" id="CLU_020473_1_1_6"/>
<evidence type="ECO:0000313" key="4">
    <source>
        <dbReference type="EMBL" id="AEF03091.1"/>
    </source>
</evidence>
<dbReference type="KEGG" id="alt:ambt_07815"/>
<dbReference type="AlphaFoldDB" id="F5Z7P8"/>
<keyword evidence="1" id="KW-0472">Membrane</keyword>
<feature type="domain" description="Histidine kinase/HSP90-like ATPase" evidence="2">
    <location>
        <begin position="284"/>
        <end position="379"/>
    </location>
</feature>
<keyword evidence="4" id="KW-0808">Transferase</keyword>
<feature type="transmembrane region" description="Helical" evidence="1">
    <location>
        <begin position="140"/>
        <end position="162"/>
    </location>
</feature>
<dbReference type="EMBL" id="CP002339">
    <property type="protein sequence ID" value="AEF03091.1"/>
    <property type="molecule type" value="Genomic_DNA"/>
</dbReference>
<dbReference type="PANTHER" id="PTHR34220">
    <property type="entry name" value="SENSOR HISTIDINE KINASE YPDA"/>
    <property type="match status" value="1"/>
</dbReference>
<evidence type="ECO:0000259" key="3">
    <source>
        <dbReference type="Pfam" id="PF06580"/>
    </source>
</evidence>
<dbReference type="InterPro" id="IPR036890">
    <property type="entry name" value="HATPase_C_sf"/>
</dbReference>
<sequence length="385" mass="44300">MKYDQDAPQGAYLAYNLSINSTTGKHVSRFQRVIESNERLFWTLHSAGWAGFAIIYYIGSFLHDVRPIWVFIILLNAYAGWLLTIPLRYVYRWARKQSPLNMLMTVIASCYLIALLWAVVKNINYWEIYKHGYRPDAWYMYFTNTINSLIMVGCWSGVYFGIKNFQMLQKEKQNALKASTMAHQAHIKMLRYQLNPHFLFNTLNAISTLVLLKENDTAEAMVSRLSDFLRYSLDNDPIKRVPLGQEIKALRLYLEIEKVRFDDRLEVVWNIDEECENALVPSMILQPIIENAVKHAISKMENGGQIAITARAFGNDLLMDVADNGPGANIVDGQLSRENGVGLANIKERLHSLYQRNFAFSIEDNQPSGVRVRIRIPYEVKDVCA</sequence>
<dbReference type="SUPFAM" id="SSF55874">
    <property type="entry name" value="ATPase domain of HSP90 chaperone/DNA topoisomerase II/histidine kinase"/>
    <property type="match status" value="1"/>
</dbReference>